<organism evidence="1 2">
    <name type="scientific">Dendrothele bispora (strain CBS 962.96)</name>
    <dbReference type="NCBI Taxonomy" id="1314807"/>
    <lineage>
        <taxon>Eukaryota</taxon>
        <taxon>Fungi</taxon>
        <taxon>Dikarya</taxon>
        <taxon>Basidiomycota</taxon>
        <taxon>Agaricomycotina</taxon>
        <taxon>Agaricomycetes</taxon>
        <taxon>Agaricomycetidae</taxon>
        <taxon>Agaricales</taxon>
        <taxon>Agaricales incertae sedis</taxon>
        <taxon>Dendrothele</taxon>
    </lineage>
</organism>
<dbReference type="EMBL" id="ML179342">
    <property type="protein sequence ID" value="THU90219.1"/>
    <property type="molecule type" value="Genomic_DNA"/>
</dbReference>
<name>A0A4S8LLT8_DENBC</name>
<evidence type="ECO:0000313" key="1">
    <source>
        <dbReference type="EMBL" id="THU90219.1"/>
    </source>
</evidence>
<reference evidence="1 2" key="1">
    <citation type="journal article" date="2019" name="Nat. Ecol. Evol.">
        <title>Megaphylogeny resolves global patterns of mushroom evolution.</title>
        <authorList>
            <person name="Varga T."/>
            <person name="Krizsan K."/>
            <person name="Foldi C."/>
            <person name="Dima B."/>
            <person name="Sanchez-Garcia M."/>
            <person name="Sanchez-Ramirez S."/>
            <person name="Szollosi G.J."/>
            <person name="Szarkandi J.G."/>
            <person name="Papp V."/>
            <person name="Albert L."/>
            <person name="Andreopoulos W."/>
            <person name="Angelini C."/>
            <person name="Antonin V."/>
            <person name="Barry K.W."/>
            <person name="Bougher N.L."/>
            <person name="Buchanan P."/>
            <person name="Buyck B."/>
            <person name="Bense V."/>
            <person name="Catcheside P."/>
            <person name="Chovatia M."/>
            <person name="Cooper J."/>
            <person name="Damon W."/>
            <person name="Desjardin D."/>
            <person name="Finy P."/>
            <person name="Geml J."/>
            <person name="Haridas S."/>
            <person name="Hughes K."/>
            <person name="Justo A."/>
            <person name="Karasinski D."/>
            <person name="Kautmanova I."/>
            <person name="Kiss B."/>
            <person name="Kocsube S."/>
            <person name="Kotiranta H."/>
            <person name="LaButti K.M."/>
            <person name="Lechner B.E."/>
            <person name="Liimatainen K."/>
            <person name="Lipzen A."/>
            <person name="Lukacs Z."/>
            <person name="Mihaltcheva S."/>
            <person name="Morgado L.N."/>
            <person name="Niskanen T."/>
            <person name="Noordeloos M.E."/>
            <person name="Ohm R.A."/>
            <person name="Ortiz-Santana B."/>
            <person name="Ovrebo C."/>
            <person name="Racz N."/>
            <person name="Riley R."/>
            <person name="Savchenko A."/>
            <person name="Shiryaev A."/>
            <person name="Soop K."/>
            <person name="Spirin V."/>
            <person name="Szebenyi C."/>
            <person name="Tomsovsky M."/>
            <person name="Tulloss R.E."/>
            <person name="Uehling J."/>
            <person name="Grigoriev I.V."/>
            <person name="Vagvolgyi C."/>
            <person name="Papp T."/>
            <person name="Martin F.M."/>
            <person name="Miettinen O."/>
            <person name="Hibbett D.S."/>
            <person name="Nagy L.G."/>
        </authorList>
    </citation>
    <scope>NUCLEOTIDE SEQUENCE [LARGE SCALE GENOMIC DNA]</scope>
    <source>
        <strain evidence="1 2">CBS 962.96</strain>
    </source>
</reference>
<keyword evidence="2" id="KW-1185">Reference proteome</keyword>
<gene>
    <name evidence="1" type="ORF">K435DRAFT_802168</name>
</gene>
<sequence length="261" mass="29134">MFAVTKQDLAGLRKGFRNIPSMWDQMGLVVDLSTATSARFRFYVIFNPRKLPPRVVVACKLPSKFHPFTSTTLLSDSSSLPLGITNTTTSNAHVIGATVPFAGDTYCGHQGPPERCFCRDKLEFEFEWVSELSESTLDTRVDSAAALKGVIVHRHYFLPTLPTEKSGTDSPHAVGAAPASIDPRNNTTRIFGLQRGRMCEDALSEIMSGLSIHKQASPRHKLQLMWVSWAAFFLQHSRSDNDYFFRVELLGYSSQMLTLML</sequence>
<dbReference type="Proteomes" id="UP000297245">
    <property type="component" value="Unassembled WGS sequence"/>
</dbReference>
<evidence type="ECO:0000313" key="2">
    <source>
        <dbReference type="Proteomes" id="UP000297245"/>
    </source>
</evidence>
<protein>
    <submittedName>
        <fullName evidence="1">Uncharacterized protein</fullName>
    </submittedName>
</protein>
<proteinExistence type="predicted"/>
<accession>A0A4S8LLT8</accession>
<dbReference type="AlphaFoldDB" id="A0A4S8LLT8"/>